<dbReference type="InterPro" id="IPR016032">
    <property type="entry name" value="Sig_transdc_resp-reg_C-effctor"/>
</dbReference>
<dbReference type="EMBL" id="MPTB01000049">
    <property type="protein sequence ID" value="OMD40837.1"/>
    <property type="molecule type" value="Genomic_DNA"/>
</dbReference>
<evidence type="ECO:0000313" key="9">
    <source>
        <dbReference type="Proteomes" id="UP000187412"/>
    </source>
</evidence>
<organism evidence="8 9">
    <name type="scientific">Paenibacillus borealis</name>
    <dbReference type="NCBI Taxonomy" id="160799"/>
    <lineage>
        <taxon>Bacteria</taxon>
        <taxon>Bacillati</taxon>
        <taxon>Bacillota</taxon>
        <taxon>Bacilli</taxon>
        <taxon>Bacillales</taxon>
        <taxon>Paenibacillaceae</taxon>
        <taxon>Paenibacillus</taxon>
    </lineage>
</organism>
<dbReference type="Proteomes" id="UP000187412">
    <property type="component" value="Unassembled WGS sequence"/>
</dbReference>
<dbReference type="PANTHER" id="PTHR35807">
    <property type="entry name" value="TRANSCRIPTIONAL REGULATOR REDD-RELATED"/>
    <property type="match status" value="1"/>
</dbReference>
<dbReference type="Pfam" id="PF03704">
    <property type="entry name" value="BTAD"/>
    <property type="match status" value="1"/>
</dbReference>
<comment type="caution">
    <text evidence="8">The sequence shown here is derived from an EMBL/GenBank/DDBJ whole genome shotgun (WGS) entry which is preliminary data.</text>
</comment>
<dbReference type="Pfam" id="PF00072">
    <property type="entry name" value="Response_reg"/>
    <property type="match status" value="1"/>
</dbReference>
<evidence type="ECO:0000256" key="3">
    <source>
        <dbReference type="ARBA" id="ARBA00023015"/>
    </source>
</evidence>
<evidence type="ECO:0000259" key="7">
    <source>
        <dbReference type="PROSITE" id="PS50110"/>
    </source>
</evidence>
<dbReference type="Gene3D" id="3.40.50.2300">
    <property type="match status" value="1"/>
</dbReference>
<dbReference type="RefSeq" id="WP_076113759.1">
    <property type="nucleotide sequence ID" value="NZ_MPTB01000049.1"/>
</dbReference>
<feature type="modified residue" description="4-aspartylphosphate" evidence="6">
    <location>
        <position position="54"/>
    </location>
</feature>
<keyword evidence="6" id="KW-0597">Phosphoprotein</keyword>
<dbReference type="InterPro" id="IPR005158">
    <property type="entry name" value="BTAD"/>
</dbReference>
<keyword evidence="9" id="KW-1185">Reference proteome</keyword>
<dbReference type="PANTHER" id="PTHR35807:SF2">
    <property type="entry name" value="TRANSCRIPTIONAL ACTIVATOR DOMAIN"/>
    <property type="match status" value="1"/>
</dbReference>
<name>A0ABX3H0T4_PAEBO</name>
<dbReference type="SUPFAM" id="SSF48452">
    <property type="entry name" value="TPR-like"/>
    <property type="match status" value="1"/>
</dbReference>
<keyword evidence="4" id="KW-0238">DNA-binding</keyword>
<protein>
    <recommendedName>
        <fullName evidence="7">Response regulatory domain-containing protein</fullName>
    </recommendedName>
</protein>
<dbReference type="InterPro" id="IPR001789">
    <property type="entry name" value="Sig_transdc_resp-reg_receiver"/>
</dbReference>
<dbReference type="InterPro" id="IPR011990">
    <property type="entry name" value="TPR-like_helical_dom_sf"/>
</dbReference>
<dbReference type="Gene3D" id="1.10.10.10">
    <property type="entry name" value="Winged helix-like DNA-binding domain superfamily/Winged helix DNA-binding domain"/>
    <property type="match status" value="1"/>
</dbReference>
<sequence length="371" mass="42646">MLRIVLLDDEKPALNVLNKVIGGRDDVQVVGAYMDPSELLKDIKGLRPDLVFLDIEMPEMNGLELAARLLELQEDIEVVFVTAYREYALEAFGVNALDYLLKPVVPDLLHRTIDRVLKRRTGTAPAKAATAASRIVCFGGFEIYKADHAEPIRFPTAKAEELFAYLLVHRNMYISKWTLCDSLWPEVHSPEKSDHNLHTAVYRMKKTLRDTGIGVRISSQRGSYRMECEDICDYVMFEQAVTHTLKMDNGNIEALTKAVQLYKGSLFGNRDYPWCEAERERMSRYFASLSKKLAKLHLEKRQYHEAVEVLQSVLSYVPFDGEAHEILLRTYIHLHDRTAFFAHYEKMEKSFKGELGVELPEVLRQLYADLL</sequence>
<dbReference type="InterPro" id="IPR011006">
    <property type="entry name" value="CheY-like_superfamily"/>
</dbReference>
<keyword evidence="2" id="KW-0902">Two-component regulatory system</keyword>
<evidence type="ECO:0000256" key="6">
    <source>
        <dbReference type="PROSITE-ProRule" id="PRU00169"/>
    </source>
</evidence>
<dbReference type="PROSITE" id="PS50110">
    <property type="entry name" value="RESPONSE_REGULATORY"/>
    <property type="match status" value="1"/>
</dbReference>
<dbReference type="InterPro" id="IPR036388">
    <property type="entry name" value="WH-like_DNA-bd_sf"/>
</dbReference>
<feature type="domain" description="Response regulatory" evidence="7">
    <location>
        <begin position="3"/>
        <end position="117"/>
    </location>
</feature>
<keyword evidence="5" id="KW-0804">Transcription</keyword>
<dbReference type="SUPFAM" id="SSF52172">
    <property type="entry name" value="CheY-like"/>
    <property type="match status" value="1"/>
</dbReference>
<dbReference type="SMART" id="SM00862">
    <property type="entry name" value="Trans_reg_C"/>
    <property type="match status" value="1"/>
</dbReference>
<accession>A0ABX3H0T4</accession>
<reference evidence="8 9" key="1">
    <citation type="submission" date="2016-10" db="EMBL/GenBank/DDBJ databases">
        <title>Paenibacillus species isolates.</title>
        <authorList>
            <person name="Beno S.M."/>
        </authorList>
    </citation>
    <scope>NUCLEOTIDE SEQUENCE [LARGE SCALE GENOMIC DNA]</scope>
    <source>
        <strain evidence="8 9">FSL H7-0744</strain>
    </source>
</reference>
<evidence type="ECO:0000256" key="2">
    <source>
        <dbReference type="ARBA" id="ARBA00023012"/>
    </source>
</evidence>
<evidence type="ECO:0000256" key="4">
    <source>
        <dbReference type="ARBA" id="ARBA00023125"/>
    </source>
</evidence>
<keyword evidence="3" id="KW-0805">Transcription regulation</keyword>
<proteinExistence type="inferred from homology"/>
<evidence type="ECO:0000256" key="1">
    <source>
        <dbReference type="ARBA" id="ARBA00005820"/>
    </source>
</evidence>
<comment type="similarity">
    <text evidence="1">Belongs to the AfsR/DnrI/RedD regulatory family.</text>
</comment>
<evidence type="ECO:0000313" key="8">
    <source>
        <dbReference type="EMBL" id="OMD40837.1"/>
    </source>
</evidence>
<dbReference type="InterPro" id="IPR001867">
    <property type="entry name" value="OmpR/PhoB-type_DNA-bd"/>
</dbReference>
<gene>
    <name evidence="8" type="ORF">BSK56_28185</name>
</gene>
<dbReference type="InterPro" id="IPR051677">
    <property type="entry name" value="AfsR-DnrI-RedD_regulator"/>
</dbReference>
<dbReference type="SUPFAM" id="SSF46894">
    <property type="entry name" value="C-terminal effector domain of the bipartite response regulators"/>
    <property type="match status" value="1"/>
</dbReference>
<evidence type="ECO:0000256" key="5">
    <source>
        <dbReference type="ARBA" id="ARBA00023163"/>
    </source>
</evidence>
<dbReference type="Gene3D" id="1.25.40.10">
    <property type="entry name" value="Tetratricopeptide repeat domain"/>
    <property type="match status" value="1"/>
</dbReference>
<dbReference type="SMART" id="SM01043">
    <property type="entry name" value="BTAD"/>
    <property type="match status" value="1"/>
</dbReference>
<dbReference type="SMART" id="SM00448">
    <property type="entry name" value="REC"/>
    <property type="match status" value="1"/>
</dbReference>